<name>A0A382RVM2_9ZZZZ</name>
<protein>
    <recommendedName>
        <fullName evidence="2">Membrane dipeptidase</fullName>
    </recommendedName>
</protein>
<dbReference type="SUPFAM" id="SSF51556">
    <property type="entry name" value="Metallo-dependent hydrolases"/>
    <property type="match status" value="1"/>
</dbReference>
<evidence type="ECO:0000313" key="1">
    <source>
        <dbReference type="EMBL" id="SVD01744.1"/>
    </source>
</evidence>
<dbReference type="GO" id="GO:0070573">
    <property type="term" value="F:metallodipeptidase activity"/>
    <property type="evidence" value="ECO:0007669"/>
    <property type="project" value="InterPro"/>
</dbReference>
<dbReference type="Gene3D" id="3.20.20.140">
    <property type="entry name" value="Metal-dependent hydrolases"/>
    <property type="match status" value="1"/>
</dbReference>
<accession>A0A382RVM2</accession>
<dbReference type="PROSITE" id="PS51365">
    <property type="entry name" value="RENAL_DIPEPTIDASE_2"/>
    <property type="match status" value="1"/>
</dbReference>
<sequence>MTNDLASDQVLLDRAMELHGQVPLIDGHNDLPWRYRTMAKRSISAMDISENQPRLHTDIARLRRGGVGGQFWSVFVPTSLDSSLHVSATMEQIDLVYNMIRRYPETFQLAL</sequence>
<dbReference type="PANTHER" id="PTHR10443">
    <property type="entry name" value="MICROSOMAL DIPEPTIDASE"/>
    <property type="match status" value="1"/>
</dbReference>
<dbReference type="Pfam" id="PF01244">
    <property type="entry name" value="Peptidase_M19"/>
    <property type="match status" value="1"/>
</dbReference>
<gene>
    <name evidence="1" type="ORF">METZ01_LOCUS354598</name>
</gene>
<dbReference type="EMBL" id="UINC01124531">
    <property type="protein sequence ID" value="SVD01744.1"/>
    <property type="molecule type" value="Genomic_DNA"/>
</dbReference>
<reference evidence="1" key="1">
    <citation type="submission" date="2018-05" db="EMBL/GenBank/DDBJ databases">
        <authorList>
            <person name="Lanie J.A."/>
            <person name="Ng W.-L."/>
            <person name="Kazmierczak K.M."/>
            <person name="Andrzejewski T.M."/>
            <person name="Davidsen T.M."/>
            <person name="Wayne K.J."/>
            <person name="Tettelin H."/>
            <person name="Glass J.I."/>
            <person name="Rusch D."/>
            <person name="Podicherti R."/>
            <person name="Tsui H.-C.T."/>
            <person name="Winkler M.E."/>
        </authorList>
    </citation>
    <scope>NUCLEOTIDE SEQUENCE</scope>
</reference>
<dbReference type="InterPro" id="IPR032466">
    <property type="entry name" value="Metal_Hydrolase"/>
</dbReference>
<dbReference type="GO" id="GO:0006508">
    <property type="term" value="P:proteolysis"/>
    <property type="evidence" value="ECO:0007669"/>
    <property type="project" value="InterPro"/>
</dbReference>
<dbReference type="InterPro" id="IPR008257">
    <property type="entry name" value="Pept_M19"/>
</dbReference>
<evidence type="ECO:0008006" key="2">
    <source>
        <dbReference type="Google" id="ProtNLM"/>
    </source>
</evidence>
<dbReference type="AlphaFoldDB" id="A0A382RVM2"/>
<proteinExistence type="predicted"/>
<organism evidence="1">
    <name type="scientific">marine metagenome</name>
    <dbReference type="NCBI Taxonomy" id="408172"/>
    <lineage>
        <taxon>unclassified sequences</taxon>
        <taxon>metagenomes</taxon>
        <taxon>ecological metagenomes</taxon>
    </lineage>
</organism>
<feature type="non-terminal residue" evidence="1">
    <location>
        <position position="111"/>
    </location>
</feature>
<dbReference type="PANTHER" id="PTHR10443:SF12">
    <property type="entry name" value="DIPEPTIDASE"/>
    <property type="match status" value="1"/>
</dbReference>